<proteinExistence type="inferred from homology"/>
<dbReference type="AlphaFoldDB" id="A0A7C9QS41"/>
<keyword evidence="4 10" id="KW-1003">Cell membrane</keyword>
<evidence type="ECO:0000256" key="2">
    <source>
        <dbReference type="ARBA" id="ARBA00006555"/>
    </source>
</evidence>
<keyword evidence="9" id="KW-0472">Membrane</keyword>
<keyword evidence="10" id="KW-0735">Signal-anchor</keyword>
<keyword evidence="14" id="KW-1185">Reference proteome</keyword>
<evidence type="ECO:0000256" key="4">
    <source>
        <dbReference type="ARBA" id="ARBA00022475"/>
    </source>
</evidence>
<reference evidence="13 14" key="1">
    <citation type="submission" date="2020-02" db="EMBL/GenBank/DDBJ databases">
        <authorList>
            <person name="Dziuba M."/>
            <person name="Kuznetsov B."/>
            <person name="Mardanov A."/>
            <person name="Ravin N."/>
            <person name="Grouzdev D."/>
        </authorList>
    </citation>
    <scope>NUCLEOTIDE SEQUENCE [LARGE SCALE GENOMIC DNA]</scope>
    <source>
        <strain evidence="13 14">SpK</strain>
    </source>
</reference>
<comment type="function">
    <text evidence="10">Interacts with outer membrane receptor proteins that carry out high-affinity binding and energy dependent uptake into the periplasmic space of specific substrates. It could act to transduce energy from the cytoplasmic membrane to specific energy-requiring processes in the outer membrane, resulting in the release into the periplasm of ligands bound by these outer membrane proteins.</text>
</comment>
<dbReference type="GO" id="GO:0030288">
    <property type="term" value="C:outer membrane-bounded periplasmic space"/>
    <property type="evidence" value="ECO:0007669"/>
    <property type="project" value="InterPro"/>
</dbReference>
<dbReference type="Pfam" id="PF13103">
    <property type="entry name" value="TonB_2"/>
    <property type="match status" value="1"/>
</dbReference>
<gene>
    <name evidence="13" type="ORF">G4223_01740</name>
</gene>
<dbReference type="GO" id="GO:0055085">
    <property type="term" value="P:transmembrane transport"/>
    <property type="evidence" value="ECO:0007669"/>
    <property type="project" value="InterPro"/>
</dbReference>
<feature type="domain" description="TonB C-terminal" evidence="12">
    <location>
        <begin position="156"/>
        <end position="251"/>
    </location>
</feature>
<dbReference type="PANTHER" id="PTHR33446">
    <property type="entry name" value="PROTEIN TONB-RELATED"/>
    <property type="match status" value="1"/>
</dbReference>
<dbReference type="GO" id="GO:0005886">
    <property type="term" value="C:plasma membrane"/>
    <property type="evidence" value="ECO:0007669"/>
    <property type="project" value="UniProtKB-SubCell"/>
</dbReference>
<dbReference type="InterPro" id="IPR006260">
    <property type="entry name" value="TonB/TolA_C"/>
</dbReference>
<comment type="subcellular location">
    <subcellularLocation>
        <location evidence="1 10">Cell inner membrane</location>
        <topology evidence="1 10">Single-pass membrane protein</topology>
        <orientation evidence="1 10">Periplasmic side</orientation>
    </subcellularLocation>
</comment>
<dbReference type="InterPro" id="IPR037682">
    <property type="entry name" value="TonB_C"/>
</dbReference>
<name>A0A7C9QS41_9PROT</name>
<dbReference type="Proteomes" id="UP000480684">
    <property type="component" value="Unassembled WGS sequence"/>
</dbReference>
<evidence type="ECO:0000256" key="6">
    <source>
        <dbReference type="ARBA" id="ARBA00022692"/>
    </source>
</evidence>
<organism evidence="13 14">
    <name type="scientific">Magnetospirillum aberrantis SpK</name>
    <dbReference type="NCBI Taxonomy" id="908842"/>
    <lineage>
        <taxon>Bacteria</taxon>
        <taxon>Pseudomonadati</taxon>
        <taxon>Pseudomonadota</taxon>
        <taxon>Alphaproteobacteria</taxon>
        <taxon>Rhodospirillales</taxon>
        <taxon>Rhodospirillaceae</taxon>
        <taxon>Magnetospirillum</taxon>
    </lineage>
</organism>
<dbReference type="GO" id="GO:0031992">
    <property type="term" value="F:energy transducer activity"/>
    <property type="evidence" value="ECO:0007669"/>
    <property type="project" value="InterPro"/>
</dbReference>
<accession>A0A7C9QS41</accession>
<dbReference type="InterPro" id="IPR051045">
    <property type="entry name" value="TonB-dependent_transducer"/>
</dbReference>
<dbReference type="Gene3D" id="3.30.1150.10">
    <property type="match status" value="1"/>
</dbReference>
<comment type="caution">
    <text evidence="13">The sequence shown here is derived from an EMBL/GenBank/DDBJ whole genome shotgun (WGS) entry which is preliminary data.</text>
</comment>
<feature type="region of interest" description="Disordered" evidence="11">
    <location>
        <begin position="77"/>
        <end position="138"/>
    </location>
</feature>
<evidence type="ECO:0000256" key="1">
    <source>
        <dbReference type="ARBA" id="ARBA00004383"/>
    </source>
</evidence>
<dbReference type="GO" id="GO:0015031">
    <property type="term" value="P:protein transport"/>
    <property type="evidence" value="ECO:0007669"/>
    <property type="project" value="UniProtKB-UniRule"/>
</dbReference>
<evidence type="ECO:0000256" key="10">
    <source>
        <dbReference type="RuleBase" id="RU362123"/>
    </source>
</evidence>
<feature type="compositionally biased region" description="Low complexity" evidence="11">
    <location>
        <begin position="115"/>
        <end position="138"/>
    </location>
</feature>
<keyword evidence="5 10" id="KW-0997">Cell inner membrane</keyword>
<protein>
    <recommendedName>
        <fullName evidence="10">Protein TonB</fullName>
    </recommendedName>
</protein>
<dbReference type="PROSITE" id="PS52015">
    <property type="entry name" value="TONB_CTD"/>
    <property type="match status" value="1"/>
</dbReference>
<dbReference type="PRINTS" id="PR01374">
    <property type="entry name" value="TONBPROTEIN"/>
</dbReference>
<evidence type="ECO:0000256" key="9">
    <source>
        <dbReference type="ARBA" id="ARBA00023136"/>
    </source>
</evidence>
<comment type="similarity">
    <text evidence="2 10">Belongs to the TonB family.</text>
</comment>
<evidence type="ECO:0000259" key="12">
    <source>
        <dbReference type="PROSITE" id="PS52015"/>
    </source>
</evidence>
<dbReference type="SUPFAM" id="SSF74653">
    <property type="entry name" value="TolA/TonB C-terminal domain"/>
    <property type="match status" value="1"/>
</dbReference>
<keyword evidence="8" id="KW-1133">Transmembrane helix</keyword>
<evidence type="ECO:0000313" key="14">
    <source>
        <dbReference type="Proteomes" id="UP000480684"/>
    </source>
</evidence>
<keyword evidence="6" id="KW-0812">Transmembrane</keyword>
<evidence type="ECO:0000256" key="7">
    <source>
        <dbReference type="ARBA" id="ARBA00022927"/>
    </source>
</evidence>
<dbReference type="InterPro" id="IPR003538">
    <property type="entry name" value="TonB"/>
</dbReference>
<dbReference type="EMBL" id="JAAIYP010000007">
    <property type="protein sequence ID" value="NFV78839.1"/>
    <property type="molecule type" value="Genomic_DNA"/>
</dbReference>
<evidence type="ECO:0000256" key="11">
    <source>
        <dbReference type="SAM" id="MobiDB-lite"/>
    </source>
</evidence>
<feature type="compositionally biased region" description="Basic and acidic residues" evidence="11">
    <location>
        <begin position="77"/>
        <end position="94"/>
    </location>
</feature>
<dbReference type="GO" id="GO:0015891">
    <property type="term" value="P:siderophore transport"/>
    <property type="evidence" value="ECO:0007669"/>
    <property type="project" value="InterPro"/>
</dbReference>
<evidence type="ECO:0000256" key="5">
    <source>
        <dbReference type="ARBA" id="ARBA00022519"/>
    </source>
</evidence>
<evidence type="ECO:0000256" key="8">
    <source>
        <dbReference type="ARBA" id="ARBA00022989"/>
    </source>
</evidence>
<sequence length="251" mass="26499">MRGKSDVHPGAPWRSATAVATMLHGGALAAAVLWHASAPPPPPAPPAAMMIELAPMAAPAAPTDKAPGIEQEAARPIEKAVQEPPKPEPVKKAEVPLPRPKPRPKPRPAPPVEAPPAEKVVEQTTAPAAAEAPTAQKTAAPTLGSLSAAPSNAVPTWQGALRAHLERHKRYPSAAQFRRQEGVAYVRFSMKRDGSVLSARLERASGFSRLDDEALALLDRAQPLPLPPPEVMGEVIDIVVPIQFFLRSTGS</sequence>
<keyword evidence="3 10" id="KW-0813">Transport</keyword>
<evidence type="ECO:0000313" key="13">
    <source>
        <dbReference type="EMBL" id="NFV78839.1"/>
    </source>
</evidence>
<evidence type="ECO:0000256" key="3">
    <source>
        <dbReference type="ARBA" id="ARBA00022448"/>
    </source>
</evidence>
<dbReference type="RefSeq" id="WP_163674160.1">
    <property type="nucleotide sequence ID" value="NZ_JAAIYP010000007.1"/>
</dbReference>
<dbReference type="NCBIfam" id="TIGR01352">
    <property type="entry name" value="tonB_Cterm"/>
    <property type="match status" value="1"/>
</dbReference>
<keyword evidence="7 10" id="KW-0653">Protein transport</keyword>